<dbReference type="EMBL" id="JBDKWZ010000021">
    <property type="protein sequence ID" value="MEN7551281.1"/>
    <property type="molecule type" value="Genomic_DNA"/>
</dbReference>
<sequence>MTKKKFSFLAEEDNVDFYYSRFQKDKEKKLSEKDQLNLSLNFEKVARYRCSQINITKVLDEITFSLEIKTQYLLSTAFSKVKYFHVKLEDYICSIDPQVMEYAFQITEPLEFIRHNVKFTQNKKGEIIGILNLPNLHADWQNFRDQKLPEIEFYQKIKEQNPKAAEDIITTGNQEFSDEKKFQNAIHKNLFYHIFLKANVGEELEDFTIEQFSQLFPNQKLNTKVQKVKIKETASTIVLKLIGTLQRDSLSEEYLKQQYDEIYKPLIKYSYSEFNYIYRINYTVDAQTGLLLEANAAISEKIKNNYECLTQFQLKKVEL</sequence>
<keyword evidence="2" id="KW-1185">Reference proteome</keyword>
<comment type="caution">
    <text evidence="1">The sequence shown here is derived from an EMBL/GenBank/DDBJ whole genome shotgun (WGS) entry which is preliminary data.</text>
</comment>
<evidence type="ECO:0000313" key="1">
    <source>
        <dbReference type="EMBL" id="MEN7551281.1"/>
    </source>
</evidence>
<accession>A0AAW9SE23</accession>
<gene>
    <name evidence="1" type="ORF">AAG747_25410</name>
</gene>
<reference evidence="1 2" key="1">
    <citation type="submission" date="2024-04" db="EMBL/GenBank/DDBJ databases">
        <title>Novel genus in family Flammeovirgaceae.</title>
        <authorList>
            <person name="Nguyen T.H."/>
            <person name="Vuong T.Q."/>
            <person name="Le H."/>
            <person name="Kim S.-G."/>
        </authorList>
    </citation>
    <scope>NUCLEOTIDE SEQUENCE [LARGE SCALE GENOMIC DNA]</scope>
    <source>
        <strain evidence="1 2">JCM 23209</strain>
    </source>
</reference>
<name>A0AAW9SE23_9BACT</name>
<organism evidence="1 2">
    <name type="scientific">Rapidithrix thailandica</name>
    <dbReference type="NCBI Taxonomy" id="413964"/>
    <lineage>
        <taxon>Bacteria</taxon>
        <taxon>Pseudomonadati</taxon>
        <taxon>Bacteroidota</taxon>
        <taxon>Cytophagia</taxon>
        <taxon>Cytophagales</taxon>
        <taxon>Flammeovirgaceae</taxon>
        <taxon>Rapidithrix</taxon>
    </lineage>
</organism>
<proteinExistence type="predicted"/>
<dbReference type="RefSeq" id="WP_346824062.1">
    <property type="nucleotide sequence ID" value="NZ_JBDKWZ010000021.1"/>
</dbReference>
<protein>
    <submittedName>
        <fullName evidence="1">Uncharacterized protein</fullName>
    </submittedName>
</protein>
<evidence type="ECO:0000313" key="2">
    <source>
        <dbReference type="Proteomes" id="UP001403385"/>
    </source>
</evidence>
<dbReference type="Proteomes" id="UP001403385">
    <property type="component" value="Unassembled WGS sequence"/>
</dbReference>
<dbReference type="AlphaFoldDB" id="A0AAW9SE23"/>